<protein>
    <submittedName>
        <fullName evidence="1">Uncharacterized protein</fullName>
    </submittedName>
</protein>
<accession>A0AA36DR13</accession>
<dbReference type="EMBL" id="CATQJL010000001">
    <property type="protein sequence ID" value="CAJ0591179.1"/>
    <property type="molecule type" value="Genomic_DNA"/>
</dbReference>
<evidence type="ECO:0000313" key="2">
    <source>
        <dbReference type="Proteomes" id="UP001176961"/>
    </source>
</evidence>
<reference evidence="1" key="1">
    <citation type="submission" date="2023-07" db="EMBL/GenBank/DDBJ databases">
        <authorList>
            <consortium name="CYATHOMIX"/>
        </authorList>
    </citation>
    <scope>NUCLEOTIDE SEQUENCE</scope>
    <source>
        <strain evidence="1">N/A</strain>
    </source>
</reference>
<comment type="caution">
    <text evidence="1">The sequence shown here is derived from an EMBL/GenBank/DDBJ whole genome shotgun (WGS) entry which is preliminary data.</text>
</comment>
<keyword evidence="2" id="KW-1185">Reference proteome</keyword>
<sequence length="116" mass="12829">MPISIANAAVNIFQACCTILPFVSTIPPPTTLQQCQCPTDLYSDSLCPKYGPCNKDPKAVTYYPPPLCPVNINCEETDYLRFQFSDGSYIQNVCSLKIQMHYVKSGFMPAPGRPTV</sequence>
<dbReference type="Proteomes" id="UP001176961">
    <property type="component" value="Unassembled WGS sequence"/>
</dbReference>
<dbReference type="AlphaFoldDB" id="A0AA36DR13"/>
<organism evidence="1 2">
    <name type="scientific">Cylicocyclus nassatus</name>
    <name type="common">Nematode worm</name>
    <dbReference type="NCBI Taxonomy" id="53992"/>
    <lineage>
        <taxon>Eukaryota</taxon>
        <taxon>Metazoa</taxon>
        <taxon>Ecdysozoa</taxon>
        <taxon>Nematoda</taxon>
        <taxon>Chromadorea</taxon>
        <taxon>Rhabditida</taxon>
        <taxon>Rhabditina</taxon>
        <taxon>Rhabditomorpha</taxon>
        <taxon>Strongyloidea</taxon>
        <taxon>Strongylidae</taxon>
        <taxon>Cylicocyclus</taxon>
    </lineage>
</organism>
<name>A0AA36DR13_CYLNA</name>
<proteinExistence type="predicted"/>
<gene>
    <name evidence="1" type="ORF">CYNAS_LOCUS3162</name>
</gene>
<evidence type="ECO:0000313" key="1">
    <source>
        <dbReference type="EMBL" id="CAJ0591179.1"/>
    </source>
</evidence>